<protein>
    <recommendedName>
        <fullName evidence="6">DNA-binding domain-containing protein</fullName>
    </recommendedName>
</protein>
<dbReference type="InterPro" id="IPR044922">
    <property type="entry name" value="DUF2063_N_sf"/>
</dbReference>
<organism evidence="4 5">
    <name type="scientific">Arenimonas donghaensis DSM 18148 = HO3-R19</name>
    <dbReference type="NCBI Taxonomy" id="1121014"/>
    <lineage>
        <taxon>Bacteria</taxon>
        <taxon>Pseudomonadati</taxon>
        <taxon>Pseudomonadota</taxon>
        <taxon>Gammaproteobacteria</taxon>
        <taxon>Lysobacterales</taxon>
        <taxon>Lysobacteraceae</taxon>
        <taxon>Arenimonas</taxon>
    </lineage>
</organism>
<evidence type="ECO:0000256" key="1">
    <source>
        <dbReference type="SAM" id="MobiDB-lite"/>
    </source>
</evidence>
<evidence type="ECO:0000259" key="2">
    <source>
        <dbReference type="Pfam" id="PF09836"/>
    </source>
</evidence>
<reference evidence="5" key="1">
    <citation type="submission" date="2013-08" db="EMBL/GenBank/DDBJ databases">
        <title>Genome sequencing of Arenimonas donghaensis.</title>
        <authorList>
            <person name="Chen F."/>
            <person name="Wang G."/>
        </authorList>
    </citation>
    <scope>NUCLEOTIDE SEQUENCE [LARGE SCALE GENOMIC DNA]</scope>
    <source>
        <strain evidence="5">HO3-R19</strain>
    </source>
</reference>
<evidence type="ECO:0008006" key="6">
    <source>
        <dbReference type="Google" id="ProtNLM"/>
    </source>
</evidence>
<keyword evidence="5" id="KW-1185">Reference proteome</keyword>
<name>A0A087MF21_9GAMM</name>
<dbReference type="Proteomes" id="UP000029085">
    <property type="component" value="Unassembled WGS sequence"/>
</dbReference>
<dbReference type="Pfam" id="PF09836">
    <property type="entry name" value="DUF2063"/>
    <property type="match status" value="1"/>
</dbReference>
<dbReference type="OrthoDB" id="4146344at2"/>
<proteinExistence type="predicted"/>
<accession>A0A087MF21</accession>
<reference evidence="4 5" key="2">
    <citation type="journal article" date="2015" name="Stand. Genomic Sci.">
        <title>High quality draft genomic sequence of Arenimonas donghaensis DSM 18148(T).</title>
        <authorList>
            <person name="Chen F."/>
            <person name="Wang H."/>
            <person name="Cao Y."/>
            <person name="Li X."/>
            <person name="Wang G."/>
        </authorList>
    </citation>
    <scope>NUCLEOTIDE SEQUENCE [LARGE SCALE GENOMIC DNA]</scope>
    <source>
        <strain evidence="4 5">HO3-R19</strain>
    </source>
</reference>
<dbReference type="STRING" id="1121014.N788_08325"/>
<feature type="domain" description="NGO1945-like C-terminal" evidence="3">
    <location>
        <begin position="148"/>
        <end position="244"/>
    </location>
</feature>
<dbReference type="Gene3D" id="3.90.930.50">
    <property type="match status" value="1"/>
</dbReference>
<dbReference type="Pfam" id="PF22106">
    <property type="entry name" value="NGO1945_C"/>
    <property type="match status" value="1"/>
</dbReference>
<dbReference type="EMBL" id="AVCJ01000051">
    <property type="protein sequence ID" value="KFL35474.1"/>
    <property type="molecule type" value="Genomic_DNA"/>
</dbReference>
<dbReference type="Gene3D" id="1.10.150.690">
    <property type="entry name" value="DUF2063"/>
    <property type="match status" value="1"/>
</dbReference>
<feature type="region of interest" description="Disordered" evidence="1">
    <location>
        <begin position="1"/>
        <end position="26"/>
    </location>
</feature>
<comment type="caution">
    <text evidence="4">The sequence shown here is derived from an EMBL/GenBank/DDBJ whole genome shotgun (WGS) entry which is preliminary data.</text>
</comment>
<dbReference type="RefSeq" id="WP_034225910.1">
    <property type="nucleotide sequence ID" value="NZ_AVCJ01000051.1"/>
</dbReference>
<sequence>MPAPETLRAQQARLAAHVRDPDVEAPPPGIEDRRLKIYRDLFYNSLQGLLAANFPVIRTLLGDSAWHALVRDFYRDHRCTTPLFPELPREFIQYLQERDDPGQADPPWLVELAHYEWVELALDLSEASDQATPHDADGDLLAGKPVVSPLAWPLAYTWPVHRLSPGKLPTEPPPTPTLLLVRRGADLRVHFHALSPLTFRLLQRLSEQPGLSGRQQLEALAVEAAAPDHEAFIRQGSHMLDQLRADGVLLGVQPDTEIS</sequence>
<dbReference type="PATRIC" id="fig|1121014.3.peg.2563"/>
<gene>
    <name evidence="4" type="ORF">N788_08325</name>
</gene>
<evidence type="ECO:0000259" key="3">
    <source>
        <dbReference type="Pfam" id="PF22106"/>
    </source>
</evidence>
<dbReference type="InterPro" id="IPR054098">
    <property type="entry name" value="NGO1945-like_C"/>
</dbReference>
<evidence type="ECO:0000313" key="5">
    <source>
        <dbReference type="Proteomes" id="UP000029085"/>
    </source>
</evidence>
<feature type="domain" description="Putative DNA-binding" evidence="2">
    <location>
        <begin position="10"/>
        <end position="95"/>
    </location>
</feature>
<evidence type="ECO:0000313" key="4">
    <source>
        <dbReference type="EMBL" id="KFL35474.1"/>
    </source>
</evidence>
<dbReference type="AlphaFoldDB" id="A0A087MF21"/>
<dbReference type="InterPro" id="IPR018640">
    <property type="entry name" value="DUF2063"/>
</dbReference>